<proteinExistence type="predicted"/>
<feature type="region of interest" description="Disordered" evidence="1">
    <location>
        <begin position="200"/>
        <end position="220"/>
    </location>
</feature>
<feature type="region of interest" description="Disordered" evidence="1">
    <location>
        <begin position="131"/>
        <end position="158"/>
    </location>
</feature>
<dbReference type="STRING" id="1454003.AW10_02798"/>
<keyword evidence="2" id="KW-0732">Signal</keyword>
<dbReference type="EMBL" id="JEMX01000065">
    <property type="protein sequence ID" value="EXI78808.1"/>
    <property type="molecule type" value="Genomic_DNA"/>
</dbReference>
<protein>
    <recommendedName>
        <fullName evidence="5">Carboxypeptidase regulatory-like domain-containing protein</fullName>
    </recommendedName>
</protein>
<evidence type="ECO:0000256" key="2">
    <source>
        <dbReference type="SAM" id="SignalP"/>
    </source>
</evidence>
<evidence type="ECO:0000256" key="1">
    <source>
        <dbReference type="SAM" id="MobiDB-lite"/>
    </source>
</evidence>
<feature type="signal peptide" evidence="2">
    <location>
        <begin position="1"/>
        <end position="27"/>
    </location>
</feature>
<evidence type="ECO:0000313" key="4">
    <source>
        <dbReference type="Proteomes" id="UP000021816"/>
    </source>
</evidence>
<dbReference type="PATRIC" id="fig|1454003.3.peg.2856"/>
<evidence type="ECO:0000313" key="3">
    <source>
        <dbReference type="EMBL" id="EXI78808.1"/>
    </source>
</evidence>
<gene>
    <name evidence="3" type="ORF">AW10_02798</name>
</gene>
<dbReference type="AlphaFoldDB" id="A0A011N893"/>
<comment type="caution">
    <text evidence="3">The sequence shown here is derived from an EMBL/GenBank/DDBJ whole genome shotgun (WGS) entry which is preliminary data.</text>
</comment>
<organism evidence="3 4">
    <name type="scientific">Candidatus Accumulibacter appositus</name>
    <dbReference type="NCBI Taxonomy" id="1454003"/>
    <lineage>
        <taxon>Bacteria</taxon>
        <taxon>Pseudomonadati</taxon>
        <taxon>Pseudomonadota</taxon>
        <taxon>Betaproteobacteria</taxon>
        <taxon>Candidatus Accumulibacter</taxon>
    </lineage>
</organism>
<sequence length="357" mass="38318">MLGTANSVSRALLLLFVCLLPVGQALAAELDAQRDVRVSFSTEGTENGAGFVVGKVSKASKAATHDFSCVLLEFGLFTRFDQKRSGEPSQRLGMLAVEVTGLASQAGVPYRKALPFPAGIRLEKVSTCDGEAVKEPTKEAAKEPQKAAEKAPEKADGPPQIVAFKVTPDRVQRGGSVTLSWEVRNAARVRLFDNSGEIESGNLLPGGQRGRPLSMSGEESLSIDKPTTFRLLALDRDGRRVAATATVRLLNAPSVSCRIFGRVSGTPVRARLSPSGPMETFKLTQVGAFVPGERDAKYRTRVDAQGNYRFSQLPGNQEFRIAPLGGAWRYDGSKEMVSCLAGKSFRVDFAIQGVLAD</sequence>
<feature type="chain" id="PRO_5001461092" description="Carboxypeptidase regulatory-like domain-containing protein" evidence="2">
    <location>
        <begin position="28"/>
        <end position="357"/>
    </location>
</feature>
<dbReference type="Proteomes" id="UP000021816">
    <property type="component" value="Unassembled WGS sequence"/>
</dbReference>
<name>A0A011N893_9PROT</name>
<accession>A0A011N893</accession>
<feature type="compositionally biased region" description="Basic and acidic residues" evidence="1">
    <location>
        <begin position="131"/>
        <end position="156"/>
    </location>
</feature>
<evidence type="ECO:0008006" key="5">
    <source>
        <dbReference type="Google" id="ProtNLM"/>
    </source>
</evidence>
<reference evidence="3 4" key="1">
    <citation type="submission" date="2014-02" db="EMBL/GenBank/DDBJ databases">
        <title>Expanding our view of genomic diversity in Candidatus Accumulibacter clades.</title>
        <authorList>
            <person name="Skennerton C.T."/>
            <person name="Barr J.J."/>
            <person name="Slater F.R."/>
            <person name="Bond P.L."/>
            <person name="Tyson G.W."/>
        </authorList>
    </citation>
    <scope>NUCLEOTIDE SEQUENCE [LARGE SCALE GENOMIC DNA]</scope>
    <source>
        <strain evidence="4">BA-92</strain>
    </source>
</reference>